<comment type="caution">
    <text evidence="1">The sequence shown here is derived from an EMBL/GenBank/DDBJ whole genome shotgun (WGS) entry which is preliminary data.</text>
</comment>
<protein>
    <submittedName>
        <fullName evidence="1">Uncharacterized protein</fullName>
    </submittedName>
</protein>
<gene>
    <name evidence="1" type="ORF">CDAR_423791</name>
</gene>
<sequence length="99" mass="11069">MLIIVQKFVPSCLMRSYKNETVKMRKISIKEVRETIDESRTHPSFSRDESAAFLTEVLPAVSAHLVGLHRQVHHLAEGAQYLGGGVILRPVNTTSSESH</sequence>
<dbReference type="EMBL" id="BPLQ01014457">
    <property type="protein sequence ID" value="GIY79873.1"/>
    <property type="molecule type" value="Genomic_DNA"/>
</dbReference>
<accession>A0AAV4WCA7</accession>
<name>A0AAV4WCA7_9ARAC</name>
<dbReference type="Proteomes" id="UP001054837">
    <property type="component" value="Unassembled WGS sequence"/>
</dbReference>
<evidence type="ECO:0000313" key="2">
    <source>
        <dbReference type="Proteomes" id="UP001054837"/>
    </source>
</evidence>
<dbReference type="AlphaFoldDB" id="A0AAV4WCA7"/>
<evidence type="ECO:0000313" key="1">
    <source>
        <dbReference type="EMBL" id="GIY79873.1"/>
    </source>
</evidence>
<proteinExistence type="predicted"/>
<keyword evidence="2" id="KW-1185">Reference proteome</keyword>
<organism evidence="1 2">
    <name type="scientific">Caerostris darwini</name>
    <dbReference type="NCBI Taxonomy" id="1538125"/>
    <lineage>
        <taxon>Eukaryota</taxon>
        <taxon>Metazoa</taxon>
        <taxon>Ecdysozoa</taxon>
        <taxon>Arthropoda</taxon>
        <taxon>Chelicerata</taxon>
        <taxon>Arachnida</taxon>
        <taxon>Araneae</taxon>
        <taxon>Araneomorphae</taxon>
        <taxon>Entelegynae</taxon>
        <taxon>Araneoidea</taxon>
        <taxon>Araneidae</taxon>
        <taxon>Caerostris</taxon>
    </lineage>
</organism>
<reference evidence="1 2" key="1">
    <citation type="submission" date="2021-06" db="EMBL/GenBank/DDBJ databases">
        <title>Caerostris darwini draft genome.</title>
        <authorList>
            <person name="Kono N."/>
            <person name="Arakawa K."/>
        </authorList>
    </citation>
    <scope>NUCLEOTIDE SEQUENCE [LARGE SCALE GENOMIC DNA]</scope>
</reference>